<sequence>MSLFTTYYPLFMLCILSVLYVMYRIQPIASTVKKIIIVLCVITNAAYICWRLFFTLPHEGTFNIVMGILLVACECIGFLQLLVFYTLVWKPSNRKQVMISDLERLPTVDIFIATYNEPIEVLKRTVAGCLNLSYPKESVQIYLCDDGKREAVEQLASEFGVHYLTRTDNQFAKAGNLNHAMSQTNGELILTLDADMVPLPAFLEKTVPYFHDGATAFVQVPQAFYNEDPFQYNMFSKDRIPNEQDFFMQTLQAGKDRFNAVMYVGSNTVFRRTALDEIGGFATGVITEDMATGMLLQGKFKSVSVGEVLAVGLAPESWLDLLKQRDRWSRGNIQCARKFNPLKVRGLTLMQRVLYLDGIVYWFNGLFKMIYILTPILFLLFGIQSFWADFQSIFMFWLPAFFSSYLAFKLVSNQKRSMFWSHIYESSMAFHLAGVALSELFLKKRVEFLVTPKGIQTDKRHFHLKTMIPHLIFLLLSLLVLVKIGYEVKVKGTMNADLMLINIFWVLYNGAGLFMALIVAFDRPRYRKSERFVIEKEGHLRSDHQDQSIACFLLDMSDSGARLSIPLDQASSLNQGQMQLFFLEDESVACDVVWSHSEGDQLMVGVAFTDTQKSEYLSLIRFLFTREHVAITDREKKSYAVRTFLRFLRETEKVPKALQRKWLRRPLQGVTGTFSYESQLEEKVPMIIHDISLSGCKIESEASIELHEKVLITIDTESLTDQPAVAVWTSRKRGRTMVGLKFVQPKIKQIEEREGVVS</sequence>
<dbReference type="InterPro" id="IPR029044">
    <property type="entry name" value="Nucleotide-diphossugar_trans"/>
</dbReference>
<accession>A0A081LE50</accession>
<evidence type="ECO:0000313" key="15">
    <source>
        <dbReference type="EMBL" id="KEP27526.1"/>
    </source>
</evidence>
<gene>
    <name evidence="15" type="ORF">BA70_10350</name>
</gene>
<evidence type="ECO:0000256" key="7">
    <source>
        <dbReference type="ARBA" id="ARBA00022692"/>
    </source>
</evidence>
<dbReference type="SUPFAM" id="SSF53448">
    <property type="entry name" value="Nucleotide-diphospho-sugar transferases"/>
    <property type="match status" value="1"/>
</dbReference>
<dbReference type="GO" id="GO:0005886">
    <property type="term" value="C:plasma membrane"/>
    <property type="evidence" value="ECO:0007669"/>
    <property type="project" value="UniProtKB-SubCell"/>
</dbReference>
<dbReference type="eggNOG" id="COG1215">
    <property type="taxonomic scope" value="Bacteria"/>
</dbReference>
<evidence type="ECO:0000256" key="4">
    <source>
        <dbReference type="ARBA" id="ARBA00022519"/>
    </source>
</evidence>
<dbReference type="GO" id="GO:0006011">
    <property type="term" value="P:UDP-alpha-D-glucose metabolic process"/>
    <property type="evidence" value="ECO:0007669"/>
    <property type="project" value="InterPro"/>
</dbReference>
<keyword evidence="16" id="KW-1185">Reference proteome</keyword>
<feature type="transmembrane region" description="Helical" evidence="12">
    <location>
        <begin position="498"/>
        <end position="521"/>
    </location>
</feature>
<evidence type="ECO:0000256" key="10">
    <source>
        <dbReference type="ARBA" id="ARBA00023136"/>
    </source>
</evidence>
<feature type="domain" description="PilZ" evidence="14">
    <location>
        <begin position="527"/>
        <end position="624"/>
    </location>
</feature>
<evidence type="ECO:0000256" key="5">
    <source>
        <dbReference type="ARBA" id="ARBA00022676"/>
    </source>
</evidence>
<dbReference type="SUPFAM" id="SSF141371">
    <property type="entry name" value="PilZ domain-like"/>
    <property type="match status" value="2"/>
</dbReference>
<feature type="transmembrane region" description="Helical" evidence="12">
    <location>
        <begin position="35"/>
        <end position="53"/>
    </location>
</feature>
<feature type="domain" description="PilZ" evidence="14">
    <location>
        <begin position="681"/>
        <end position="749"/>
    </location>
</feature>
<comment type="caution">
    <text evidence="15">The sequence shown here is derived from an EMBL/GenBank/DDBJ whole genome shotgun (WGS) entry which is preliminary data.</text>
</comment>
<dbReference type="InterPro" id="IPR001173">
    <property type="entry name" value="Glyco_trans_2-like"/>
</dbReference>
<evidence type="ECO:0000256" key="3">
    <source>
        <dbReference type="ARBA" id="ARBA00022475"/>
    </source>
</evidence>
<dbReference type="GO" id="GO:0016760">
    <property type="term" value="F:cellulose synthase (UDP-forming) activity"/>
    <property type="evidence" value="ECO:0007669"/>
    <property type="project" value="UniProtKB-EC"/>
</dbReference>
<keyword evidence="6" id="KW-0808">Transferase</keyword>
<keyword evidence="8" id="KW-0135">Cellulose biosynthesis</keyword>
<feature type="transmembrane region" description="Helical" evidence="12">
    <location>
        <begin position="393"/>
        <end position="411"/>
    </location>
</feature>
<evidence type="ECO:0000256" key="9">
    <source>
        <dbReference type="ARBA" id="ARBA00022989"/>
    </source>
</evidence>
<evidence type="ECO:0000259" key="14">
    <source>
        <dbReference type="Pfam" id="PF07238"/>
    </source>
</evidence>
<dbReference type="RefSeq" id="WP_034318186.1">
    <property type="nucleotide sequence ID" value="NZ_JOTP01000003.1"/>
</dbReference>
<dbReference type="CDD" id="cd06421">
    <property type="entry name" value="CESA_CelA_like"/>
    <property type="match status" value="1"/>
</dbReference>
<feature type="transmembrane region" description="Helical" evidence="12">
    <location>
        <begin position="467"/>
        <end position="486"/>
    </location>
</feature>
<dbReference type="Gene3D" id="3.90.550.10">
    <property type="entry name" value="Spore Coat Polysaccharide Biosynthesis Protein SpsA, Chain A"/>
    <property type="match status" value="1"/>
</dbReference>
<keyword evidence="5" id="KW-0328">Glycosyltransferase</keyword>
<feature type="domain" description="Glycosyltransferase 2-like" evidence="13">
    <location>
        <begin position="110"/>
        <end position="279"/>
    </location>
</feature>
<evidence type="ECO:0000256" key="2">
    <source>
        <dbReference type="ARBA" id="ARBA00012539"/>
    </source>
</evidence>
<dbReference type="Pfam" id="PF00535">
    <property type="entry name" value="Glycos_transf_2"/>
    <property type="match status" value="1"/>
</dbReference>
<reference evidence="15 16" key="1">
    <citation type="submission" date="2012-09" db="EMBL/GenBank/DDBJ databases">
        <title>Genome Sequence of Bacillus sp. DW5-4.</title>
        <authorList>
            <person name="Lai Q."/>
            <person name="Liu Y."/>
            <person name="Shao Z."/>
        </authorList>
    </citation>
    <scope>NUCLEOTIDE SEQUENCE [LARGE SCALE GENOMIC DNA]</scope>
    <source>
        <strain evidence="15 16">DW5-4</strain>
    </source>
</reference>
<proteinExistence type="predicted"/>
<dbReference type="Pfam" id="PF03552">
    <property type="entry name" value="Cellulose_synt"/>
    <property type="match status" value="1"/>
</dbReference>
<dbReference type="EC" id="2.4.1.12" evidence="2"/>
<evidence type="ECO:0000256" key="1">
    <source>
        <dbReference type="ARBA" id="ARBA00004429"/>
    </source>
</evidence>
<comment type="catalytic activity">
    <reaction evidence="11">
        <text>[(1-&gt;4)-beta-D-glucosyl](n) + UDP-alpha-D-glucose = [(1-&gt;4)-beta-D-glucosyl](n+1) + UDP + H(+)</text>
        <dbReference type="Rhea" id="RHEA:19929"/>
        <dbReference type="Rhea" id="RHEA-COMP:10033"/>
        <dbReference type="Rhea" id="RHEA-COMP:10034"/>
        <dbReference type="ChEBI" id="CHEBI:15378"/>
        <dbReference type="ChEBI" id="CHEBI:18246"/>
        <dbReference type="ChEBI" id="CHEBI:58223"/>
        <dbReference type="ChEBI" id="CHEBI:58885"/>
        <dbReference type="EC" id="2.4.1.12"/>
    </reaction>
</comment>
<evidence type="ECO:0000256" key="8">
    <source>
        <dbReference type="ARBA" id="ARBA00022916"/>
    </source>
</evidence>
<evidence type="ECO:0000313" key="16">
    <source>
        <dbReference type="Proteomes" id="UP000028091"/>
    </source>
</evidence>
<dbReference type="InterPro" id="IPR009875">
    <property type="entry name" value="PilZ_domain"/>
</dbReference>
<dbReference type="PRINTS" id="PR01439">
    <property type="entry name" value="CELLSNTHASEA"/>
</dbReference>
<name>A0A081LE50_9BACI</name>
<dbReference type="Pfam" id="PF07238">
    <property type="entry name" value="PilZ"/>
    <property type="match status" value="2"/>
</dbReference>
<dbReference type="Proteomes" id="UP000028091">
    <property type="component" value="Unassembled WGS sequence"/>
</dbReference>
<organism evidence="15 16">
    <name type="scientific">Bacillus zhangzhouensis</name>
    <dbReference type="NCBI Taxonomy" id="1178540"/>
    <lineage>
        <taxon>Bacteria</taxon>
        <taxon>Bacillati</taxon>
        <taxon>Bacillota</taxon>
        <taxon>Bacilli</taxon>
        <taxon>Bacillales</taxon>
        <taxon>Bacillaceae</taxon>
        <taxon>Bacillus</taxon>
    </lineage>
</organism>
<feature type="transmembrane region" description="Helical" evidence="12">
    <location>
        <begin position="359"/>
        <end position="387"/>
    </location>
</feature>
<keyword evidence="7 12" id="KW-0812">Transmembrane</keyword>
<dbReference type="GO" id="GO:0035438">
    <property type="term" value="F:cyclic-di-GMP binding"/>
    <property type="evidence" value="ECO:0007669"/>
    <property type="project" value="InterPro"/>
</dbReference>
<keyword evidence="9 12" id="KW-1133">Transmembrane helix</keyword>
<keyword evidence="3" id="KW-1003">Cell membrane</keyword>
<dbReference type="EMBL" id="JOTP01000003">
    <property type="protein sequence ID" value="KEP27526.1"/>
    <property type="molecule type" value="Genomic_DNA"/>
</dbReference>
<evidence type="ECO:0000256" key="11">
    <source>
        <dbReference type="ARBA" id="ARBA00048682"/>
    </source>
</evidence>
<feature type="transmembrane region" description="Helical" evidence="12">
    <location>
        <begin position="65"/>
        <end position="88"/>
    </location>
</feature>
<protein>
    <recommendedName>
        <fullName evidence="2">cellulose synthase (UDP-forming)</fullName>
        <ecNumber evidence="2">2.4.1.12</ecNumber>
    </recommendedName>
</protein>
<evidence type="ECO:0000259" key="13">
    <source>
        <dbReference type="Pfam" id="PF00535"/>
    </source>
</evidence>
<dbReference type="InterPro" id="IPR003919">
    <property type="entry name" value="Cell_synth_A"/>
</dbReference>
<dbReference type="PANTHER" id="PTHR43867:SF2">
    <property type="entry name" value="CELLULOSE SYNTHASE CATALYTIC SUBUNIT A [UDP-FORMING]"/>
    <property type="match status" value="1"/>
</dbReference>
<dbReference type="OrthoDB" id="9766299at2"/>
<evidence type="ECO:0000256" key="6">
    <source>
        <dbReference type="ARBA" id="ARBA00022679"/>
    </source>
</evidence>
<dbReference type="PANTHER" id="PTHR43867">
    <property type="entry name" value="CELLULOSE SYNTHASE CATALYTIC SUBUNIT A [UDP-FORMING]"/>
    <property type="match status" value="1"/>
</dbReference>
<dbReference type="AlphaFoldDB" id="A0A081LE50"/>
<feature type="transmembrane region" description="Helical" evidence="12">
    <location>
        <begin position="6"/>
        <end position="23"/>
    </location>
</feature>
<dbReference type="InterPro" id="IPR050321">
    <property type="entry name" value="Glycosyltr_2/OpgH_subfam"/>
</dbReference>
<evidence type="ECO:0000256" key="12">
    <source>
        <dbReference type="SAM" id="Phobius"/>
    </source>
</evidence>
<keyword evidence="4" id="KW-0997">Cell inner membrane</keyword>
<dbReference type="GO" id="GO:0030244">
    <property type="term" value="P:cellulose biosynthetic process"/>
    <property type="evidence" value="ECO:0007669"/>
    <property type="project" value="UniProtKB-KW"/>
</dbReference>
<dbReference type="Gene3D" id="2.40.10.220">
    <property type="entry name" value="predicted glycosyltransferase like domains"/>
    <property type="match status" value="1"/>
</dbReference>
<dbReference type="InterPro" id="IPR005150">
    <property type="entry name" value="Cellulose_synth"/>
</dbReference>
<comment type="subcellular location">
    <subcellularLocation>
        <location evidence="1">Cell inner membrane</location>
        <topology evidence="1">Multi-pass membrane protein</topology>
    </subcellularLocation>
</comment>
<keyword evidence="10 12" id="KW-0472">Membrane</keyword>